<evidence type="ECO:0000313" key="3">
    <source>
        <dbReference type="Proteomes" id="UP000037397"/>
    </source>
</evidence>
<organism evidence="2 3">
    <name type="scientific">Luteipulveratus halotolerans</name>
    <dbReference type="NCBI Taxonomy" id="1631356"/>
    <lineage>
        <taxon>Bacteria</taxon>
        <taxon>Bacillati</taxon>
        <taxon>Actinomycetota</taxon>
        <taxon>Actinomycetes</taxon>
        <taxon>Micrococcales</taxon>
        <taxon>Dermacoccaceae</taxon>
        <taxon>Luteipulveratus</taxon>
    </lineage>
</organism>
<reference evidence="3" key="1">
    <citation type="submission" date="2015-03" db="EMBL/GenBank/DDBJ databases">
        <title>Luteipulveratus halotolerans sp. nov., a novel actinobacterium (Dermacoccaceae) from Sarawak, Malaysia.</title>
        <authorList>
            <person name="Juboi H."/>
            <person name="Basik A."/>
            <person name="Shamsul S.S."/>
            <person name="Arnold P."/>
            <person name="Schmitt E.K."/>
            <person name="Sanglier J.-J."/>
            <person name="Yeo T."/>
        </authorList>
    </citation>
    <scope>NUCLEOTIDE SEQUENCE [LARGE SCALE GENOMIC DNA]</scope>
    <source>
        <strain evidence="3">C296001</strain>
    </source>
</reference>
<evidence type="ECO:0000313" key="2">
    <source>
        <dbReference type="EMBL" id="KNX37036.1"/>
    </source>
</evidence>
<evidence type="ECO:0000256" key="1">
    <source>
        <dbReference type="SAM" id="MobiDB-lite"/>
    </source>
</evidence>
<sequence length="70" mass="7283">MAVLVAGGSMLLLVVDPALVSVKPHPVVRLTNPTTATALVRNLPDRVGTPCARTTPPRLRRASPDDSTAA</sequence>
<gene>
    <name evidence="2" type="ORF">VV01_07560</name>
</gene>
<proteinExistence type="predicted"/>
<name>A0A0L6CGV9_9MICO</name>
<feature type="region of interest" description="Disordered" evidence="1">
    <location>
        <begin position="46"/>
        <end position="70"/>
    </location>
</feature>
<dbReference type="Proteomes" id="UP000037397">
    <property type="component" value="Unassembled WGS sequence"/>
</dbReference>
<dbReference type="EMBL" id="LAIR01000002">
    <property type="protein sequence ID" value="KNX37036.1"/>
    <property type="molecule type" value="Genomic_DNA"/>
</dbReference>
<accession>A0A0L6CGV9</accession>
<protein>
    <submittedName>
        <fullName evidence="2">Uncharacterized protein</fullName>
    </submittedName>
</protein>
<comment type="caution">
    <text evidence="2">The sequence shown here is derived from an EMBL/GenBank/DDBJ whole genome shotgun (WGS) entry which is preliminary data.</text>
</comment>
<keyword evidence="3" id="KW-1185">Reference proteome</keyword>
<dbReference type="AlphaFoldDB" id="A0A0L6CGV9"/>